<accession>A0A840TYX8</accession>
<evidence type="ECO:0000313" key="2">
    <source>
        <dbReference type="Proteomes" id="UP000557307"/>
    </source>
</evidence>
<organism evidence="1 2">
    <name type="scientific">Rhabdobacter roseus</name>
    <dbReference type="NCBI Taxonomy" id="1655419"/>
    <lineage>
        <taxon>Bacteria</taxon>
        <taxon>Pseudomonadati</taxon>
        <taxon>Bacteroidota</taxon>
        <taxon>Cytophagia</taxon>
        <taxon>Cytophagales</taxon>
        <taxon>Cytophagaceae</taxon>
        <taxon>Rhabdobacter</taxon>
    </lineage>
</organism>
<evidence type="ECO:0000313" key="1">
    <source>
        <dbReference type="EMBL" id="MBB5285398.1"/>
    </source>
</evidence>
<gene>
    <name evidence="1" type="ORF">HNQ92_003555</name>
</gene>
<dbReference type="AlphaFoldDB" id="A0A840TYX8"/>
<name>A0A840TYX8_9BACT</name>
<dbReference type="Proteomes" id="UP000557307">
    <property type="component" value="Unassembled WGS sequence"/>
</dbReference>
<dbReference type="RefSeq" id="WP_184175495.1">
    <property type="nucleotide sequence ID" value="NZ_JACHGF010000005.1"/>
</dbReference>
<protein>
    <submittedName>
        <fullName evidence="1">Uncharacterized protein</fullName>
    </submittedName>
</protein>
<proteinExistence type="predicted"/>
<dbReference type="EMBL" id="JACHGF010000005">
    <property type="protein sequence ID" value="MBB5285398.1"/>
    <property type="molecule type" value="Genomic_DNA"/>
</dbReference>
<comment type="caution">
    <text evidence="1">The sequence shown here is derived from an EMBL/GenBank/DDBJ whole genome shotgun (WGS) entry which is preliminary data.</text>
</comment>
<reference evidence="1 2" key="1">
    <citation type="submission" date="2020-08" db="EMBL/GenBank/DDBJ databases">
        <title>Genomic Encyclopedia of Type Strains, Phase IV (KMG-IV): sequencing the most valuable type-strain genomes for metagenomic binning, comparative biology and taxonomic classification.</title>
        <authorList>
            <person name="Goeker M."/>
        </authorList>
    </citation>
    <scope>NUCLEOTIDE SEQUENCE [LARGE SCALE GENOMIC DNA]</scope>
    <source>
        <strain evidence="1 2">DSM 105074</strain>
    </source>
</reference>
<keyword evidence="2" id="KW-1185">Reference proteome</keyword>
<sequence>MQIQLFKGQFGSREAAELITRLIHVKIKYHEEKIQKDSAEEDIKMREARIRELQKDLYEVRRYIEQQGGYLSLQSDIQLV</sequence>